<evidence type="ECO:0000313" key="3">
    <source>
        <dbReference type="Proteomes" id="UP000181962"/>
    </source>
</evidence>
<feature type="signal peptide" evidence="1">
    <location>
        <begin position="1"/>
        <end position="31"/>
    </location>
</feature>
<dbReference type="Proteomes" id="UP000181962">
    <property type="component" value="Chromosome"/>
</dbReference>
<organism evidence="2 3">
    <name type="scientific">Bradyrhizobium japonicum</name>
    <dbReference type="NCBI Taxonomy" id="375"/>
    <lineage>
        <taxon>Bacteria</taxon>
        <taxon>Pseudomonadati</taxon>
        <taxon>Pseudomonadota</taxon>
        <taxon>Alphaproteobacteria</taxon>
        <taxon>Hyphomicrobiales</taxon>
        <taxon>Nitrobacteraceae</taxon>
        <taxon>Bradyrhizobium</taxon>
    </lineage>
</organism>
<feature type="chain" id="PRO_5013041006" evidence="1">
    <location>
        <begin position="32"/>
        <end position="130"/>
    </location>
</feature>
<evidence type="ECO:0000256" key="1">
    <source>
        <dbReference type="SAM" id="SignalP"/>
    </source>
</evidence>
<keyword evidence="1" id="KW-0732">Signal</keyword>
<reference evidence="2 3" key="1">
    <citation type="submission" date="2016-11" db="EMBL/GenBank/DDBJ databases">
        <title>Complete Genome Sequence of Bradyrhizobium sp. strain J5, an isolated from soybean nodule in Hokkaido.</title>
        <authorList>
            <person name="Kanehara K."/>
        </authorList>
    </citation>
    <scope>NUCLEOTIDE SEQUENCE [LARGE SCALE GENOMIC DNA]</scope>
    <source>
        <strain evidence="2 3">J5</strain>
    </source>
</reference>
<dbReference type="AlphaFoldDB" id="A0A1L3FEP9"/>
<sequence length="130" mass="13660">MRFSPLFAASRAVAVSSMTLLLYGLSGTAMSQAATPSGRATSSLHNVVVEAPEQAARPQKPKQHAVARSTVSSFQSGNKPWVGCSASAGSTICRNVYNYKSYAACTQAGVRMGWNGTESYGYCSALALKE</sequence>
<accession>A0A1L3FEP9</accession>
<name>A0A1L3FEP9_BRAJP</name>
<evidence type="ECO:0000313" key="2">
    <source>
        <dbReference type="EMBL" id="APG11751.1"/>
    </source>
</evidence>
<gene>
    <name evidence="2" type="ORF">BKD09_25785</name>
</gene>
<dbReference type="EMBL" id="CP017637">
    <property type="protein sequence ID" value="APG11751.1"/>
    <property type="molecule type" value="Genomic_DNA"/>
</dbReference>
<proteinExistence type="predicted"/>
<protein>
    <submittedName>
        <fullName evidence="2">Uncharacterized protein</fullName>
    </submittedName>
</protein>